<dbReference type="GO" id="GO:0005576">
    <property type="term" value="C:extracellular region"/>
    <property type="evidence" value="ECO:0007669"/>
    <property type="project" value="UniProtKB-SubCell"/>
</dbReference>
<dbReference type="Proteomes" id="UP000248925">
    <property type="component" value="Unassembled WGS sequence"/>
</dbReference>
<evidence type="ECO:0000256" key="3">
    <source>
        <dbReference type="RuleBase" id="RU362073"/>
    </source>
</evidence>
<gene>
    <name evidence="7" type="ORF">CPY51_11965</name>
</gene>
<keyword evidence="7" id="KW-0966">Cell projection</keyword>
<dbReference type="GO" id="GO:0005198">
    <property type="term" value="F:structural molecule activity"/>
    <property type="evidence" value="ECO:0007669"/>
    <property type="project" value="UniProtKB-UniRule"/>
</dbReference>
<keyword evidence="8" id="KW-1185">Reference proteome</keyword>
<accession>A0A2W4CRU6</accession>
<dbReference type="Pfam" id="PF00669">
    <property type="entry name" value="Flagellin_N"/>
    <property type="match status" value="1"/>
</dbReference>
<evidence type="ECO:0000313" key="7">
    <source>
        <dbReference type="EMBL" id="PZM13608.1"/>
    </source>
</evidence>
<dbReference type="InterPro" id="IPR046358">
    <property type="entry name" value="Flagellin_C"/>
</dbReference>
<dbReference type="SUPFAM" id="SSF64518">
    <property type="entry name" value="Phase 1 flagellin"/>
    <property type="match status" value="1"/>
</dbReference>
<evidence type="ECO:0000256" key="1">
    <source>
        <dbReference type="ARBA" id="ARBA00005709"/>
    </source>
</evidence>
<reference evidence="7 8" key="1">
    <citation type="journal article" date="2018" name="Sci. Rep.">
        <title>Rhizobium tumorigenes sp. nov., a novel plant tumorigenic bacterium isolated from cane gall tumors on thornless blackberry.</title>
        <authorList>
            <person name="Kuzmanovi N."/>
            <person name="Smalla K."/>
            <person name="Gronow S."/>
            <person name="PuBawska J."/>
        </authorList>
    </citation>
    <scope>NUCLEOTIDE SEQUENCE [LARGE SCALE GENOMIC DNA]</scope>
    <source>
        <strain evidence="7 8">CCBAU 85046</strain>
    </source>
</reference>
<sequence length="357" mass="37691">MTAFRKVHFVQFCVRVSLRRSTSSVSVNLTPSVKVALEVLRDTQAKLTTTQRQIATGYRVGTAKDNATYWQIATRTRSDIGAVSAVQDALGLAQATVNVASTSVSTAVDIVTQIKAKLVTAEEGSVDKTKLNDEITQLKQQLRSVGQSANFNGDNWVVLSGNADPSLPKQIPASIIRSADGTFSIGRLSYDGSASSTGSFSTSDARYLIDDRTSGSGGYGVLTSTAFAAQVGAGQNYVMLTNQGGSTTGQVEIALDSTTTNGQIDDMLSVVNAMLGQMTNVGSAFGSLEARVNMQDTFAKNMSDTLTSGVGKLVDANMEQESTKLAALQTQQQLGVQSLSIANASFTVIAQLFQNIH</sequence>
<evidence type="ECO:0000256" key="2">
    <source>
        <dbReference type="ARBA" id="ARBA00023143"/>
    </source>
</evidence>
<dbReference type="InterPro" id="IPR001029">
    <property type="entry name" value="Flagellin_N"/>
</dbReference>
<keyword evidence="7" id="KW-0969">Cilium</keyword>
<keyword evidence="2 3" id="KW-0975">Bacterial flagellum</keyword>
<keyword evidence="7" id="KW-0282">Flagellum</keyword>
<organism evidence="7 8">
    <name type="scientific">Rhizobium tubonense</name>
    <dbReference type="NCBI Taxonomy" id="484088"/>
    <lineage>
        <taxon>Bacteria</taxon>
        <taxon>Pseudomonadati</taxon>
        <taxon>Pseudomonadota</taxon>
        <taxon>Alphaproteobacteria</taxon>
        <taxon>Hyphomicrobiales</taxon>
        <taxon>Rhizobiaceae</taxon>
        <taxon>Rhizobium/Agrobacterium group</taxon>
        <taxon>Rhizobium</taxon>
    </lineage>
</organism>
<dbReference type="EMBL" id="PCDP01000035">
    <property type="protein sequence ID" value="PZM13608.1"/>
    <property type="molecule type" value="Genomic_DNA"/>
</dbReference>
<dbReference type="AlphaFoldDB" id="A0A2W4CRU6"/>
<comment type="similarity">
    <text evidence="1 3">Belongs to the bacterial flagellin family.</text>
</comment>
<evidence type="ECO:0000256" key="4">
    <source>
        <dbReference type="SAM" id="Coils"/>
    </source>
</evidence>
<evidence type="ECO:0000259" key="5">
    <source>
        <dbReference type="Pfam" id="PF00669"/>
    </source>
</evidence>
<keyword evidence="4" id="KW-0175">Coiled coil</keyword>
<dbReference type="PANTHER" id="PTHR42792:SF2">
    <property type="entry name" value="FLAGELLIN"/>
    <property type="match status" value="1"/>
</dbReference>
<protein>
    <recommendedName>
        <fullName evidence="3">Flagellin</fullName>
    </recommendedName>
</protein>
<dbReference type="InterPro" id="IPR001492">
    <property type="entry name" value="Flagellin"/>
</dbReference>
<evidence type="ECO:0000259" key="6">
    <source>
        <dbReference type="Pfam" id="PF00700"/>
    </source>
</evidence>
<dbReference type="PANTHER" id="PTHR42792">
    <property type="entry name" value="FLAGELLIN"/>
    <property type="match status" value="1"/>
</dbReference>
<comment type="caution">
    <text evidence="7">The sequence shown here is derived from an EMBL/GenBank/DDBJ whole genome shotgun (WGS) entry which is preliminary data.</text>
</comment>
<feature type="domain" description="Flagellin N-terminal" evidence="5">
    <location>
        <begin position="36"/>
        <end position="156"/>
    </location>
</feature>
<dbReference type="PRINTS" id="PR00207">
    <property type="entry name" value="FLAGELLIN"/>
</dbReference>
<comment type="function">
    <text evidence="3">Flagellin is the subunit protein which polymerizes to form the filaments of bacterial flagella.</text>
</comment>
<dbReference type="Pfam" id="PF00700">
    <property type="entry name" value="Flagellin_C"/>
    <property type="match status" value="1"/>
</dbReference>
<name>A0A2W4CRU6_9HYPH</name>
<proteinExistence type="inferred from homology"/>
<evidence type="ECO:0000313" key="8">
    <source>
        <dbReference type="Proteomes" id="UP000248925"/>
    </source>
</evidence>
<dbReference type="Gene3D" id="1.20.1330.10">
    <property type="entry name" value="f41 fragment of flagellin, N-terminal domain"/>
    <property type="match status" value="1"/>
</dbReference>
<comment type="subcellular location">
    <subcellularLocation>
        <location evidence="3">Secreted</location>
    </subcellularLocation>
    <subcellularLocation>
        <location evidence="3">Bacterial flagellum</location>
    </subcellularLocation>
</comment>
<keyword evidence="3" id="KW-0964">Secreted</keyword>
<feature type="coiled-coil region" evidence="4">
    <location>
        <begin position="121"/>
        <end position="148"/>
    </location>
</feature>
<feature type="domain" description="Flagellin C-terminal" evidence="6">
    <location>
        <begin position="269"/>
        <end position="345"/>
    </location>
</feature>
<dbReference type="OrthoDB" id="8328560at2"/>
<dbReference type="GO" id="GO:0009288">
    <property type="term" value="C:bacterial-type flagellum"/>
    <property type="evidence" value="ECO:0007669"/>
    <property type="project" value="UniProtKB-SubCell"/>
</dbReference>